<dbReference type="PANTHER" id="PTHR32024:SF2">
    <property type="entry name" value="TRK SYSTEM POTASSIUM UPTAKE PROTEIN TRKG-RELATED"/>
    <property type="match status" value="1"/>
</dbReference>
<dbReference type="EMBL" id="JAVRHY010000021">
    <property type="protein sequence ID" value="MDT0619810.1"/>
    <property type="molecule type" value="Genomic_DNA"/>
</dbReference>
<feature type="transmembrane region" description="Helical" evidence="9">
    <location>
        <begin position="44"/>
        <end position="64"/>
    </location>
</feature>
<evidence type="ECO:0000313" key="10">
    <source>
        <dbReference type="EMBL" id="MDT0619810.1"/>
    </source>
</evidence>
<feature type="transmembrane region" description="Helical" evidence="9">
    <location>
        <begin position="189"/>
        <end position="207"/>
    </location>
</feature>
<reference evidence="10 11" key="1">
    <citation type="submission" date="2023-09" db="EMBL/GenBank/DDBJ databases">
        <authorList>
            <person name="Rey-Velasco X."/>
        </authorList>
    </citation>
    <scope>NUCLEOTIDE SEQUENCE [LARGE SCALE GENOMIC DNA]</scope>
    <source>
        <strain evidence="10 11">P385</strain>
    </source>
</reference>
<organism evidence="10 11">
    <name type="scientific">Spectribacter acetivorans</name>
    <dbReference type="NCBI Taxonomy" id="3075603"/>
    <lineage>
        <taxon>Bacteria</taxon>
        <taxon>Pseudomonadati</taxon>
        <taxon>Pseudomonadota</taxon>
        <taxon>Gammaproteobacteria</taxon>
        <taxon>Salinisphaerales</taxon>
        <taxon>Salinisphaeraceae</taxon>
        <taxon>Spectribacter</taxon>
    </lineage>
</organism>
<keyword evidence="11" id="KW-1185">Reference proteome</keyword>
<evidence type="ECO:0000256" key="6">
    <source>
        <dbReference type="ARBA" id="ARBA00022989"/>
    </source>
</evidence>
<keyword evidence="7" id="KW-0406">Ion transport</keyword>
<name>A0ABU3BBH7_9GAMM</name>
<accession>A0ABU3BBH7</accession>
<evidence type="ECO:0000256" key="7">
    <source>
        <dbReference type="ARBA" id="ARBA00023065"/>
    </source>
</evidence>
<evidence type="ECO:0000256" key="9">
    <source>
        <dbReference type="SAM" id="Phobius"/>
    </source>
</evidence>
<evidence type="ECO:0000256" key="8">
    <source>
        <dbReference type="ARBA" id="ARBA00023136"/>
    </source>
</evidence>
<feature type="transmembrane region" description="Helical" evidence="9">
    <location>
        <begin position="76"/>
        <end position="97"/>
    </location>
</feature>
<feature type="transmembrane region" description="Helical" evidence="9">
    <location>
        <begin position="328"/>
        <end position="350"/>
    </location>
</feature>
<evidence type="ECO:0000313" key="11">
    <source>
        <dbReference type="Proteomes" id="UP001259982"/>
    </source>
</evidence>
<keyword evidence="5 9" id="KW-0812">Transmembrane</keyword>
<comment type="caution">
    <text evidence="10">The sequence shown here is derived from an EMBL/GenBank/DDBJ whole genome shotgun (WGS) entry which is preliminary data.</text>
</comment>
<comment type="subcellular location">
    <subcellularLocation>
        <location evidence="1">Cell membrane</location>
        <topology evidence="1">Multi-pass membrane protein</topology>
    </subcellularLocation>
</comment>
<evidence type="ECO:0000256" key="3">
    <source>
        <dbReference type="ARBA" id="ARBA00022448"/>
    </source>
</evidence>
<dbReference type="PANTHER" id="PTHR32024">
    <property type="entry name" value="TRK SYSTEM POTASSIUM UPTAKE PROTEIN TRKG-RELATED"/>
    <property type="match status" value="1"/>
</dbReference>
<feature type="transmembrane region" description="Helical" evidence="9">
    <location>
        <begin position="398"/>
        <end position="420"/>
    </location>
</feature>
<dbReference type="Proteomes" id="UP001259982">
    <property type="component" value="Unassembled WGS sequence"/>
</dbReference>
<feature type="transmembrane region" description="Helical" evidence="9">
    <location>
        <begin position="458"/>
        <end position="482"/>
    </location>
</feature>
<feature type="transmembrane region" description="Helical" evidence="9">
    <location>
        <begin position="144"/>
        <end position="168"/>
    </location>
</feature>
<feature type="transmembrane region" description="Helical" evidence="9">
    <location>
        <begin position="277"/>
        <end position="296"/>
    </location>
</feature>
<protein>
    <submittedName>
        <fullName evidence="10">TrkH family potassium uptake protein</fullName>
    </submittedName>
</protein>
<feature type="transmembrane region" description="Helical" evidence="9">
    <location>
        <begin position="242"/>
        <end position="262"/>
    </location>
</feature>
<dbReference type="Pfam" id="PF02386">
    <property type="entry name" value="TrkH"/>
    <property type="match status" value="2"/>
</dbReference>
<dbReference type="InterPro" id="IPR003445">
    <property type="entry name" value="Cat_transpt"/>
</dbReference>
<comment type="similarity">
    <text evidence="2">Belongs to the TrkH potassium transport family.</text>
</comment>
<gene>
    <name evidence="10" type="ORF">RM531_15155</name>
</gene>
<evidence type="ECO:0000256" key="2">
    <source>
        <dbReference type="ARBA" id="ARBA00009137"/>
    </source>
</evidence>
<proteinExistence type="inferred from homology"/>
<sequence>MIRAAAGGAHGPVLRGIGMLLHVPAAMAALSIPVALLFGETTGVGAMAVTCVGALALGQLLFWLCRDAAETQRRHAFLIAALSWLAVSTVGALPFYLSGHVAYTQPLDALFESLSGFTTTGISLAADPATLPAYLQWWRSFSEWVGAVGVIVIMLSVLPTHQSALSLYRSEARRQKILPSVRATVQAIWSIYLAYTALAIGLLWLLGEPLWQAVNHGMTAIATGGFTVAADPITAAGPARQLAYGLITIMGAIGFALHYRVIRSGRGLFSGLEVRSFWWILLGGGLLITLENALAAPDIAWSESLFVWVMAVTTAGFAHGDISAWPPLTLMLLTLAVTLGAMAGSTSGGLKLARLVTLFKAIGWSLTAAARSPHQVMRYMMDGEALTRAEADERVRAAATLTIGWLLVALAGLFAMLHFVPADTPLGSTLFEVFAIQSNTGMSAGAIHYDTLPAGGKLVAMLLMWTGRLEIVPVMVMVALIMERRR</sequence>
<keyword evidence="4" id="KW-1003">Cell membrane</keyword>
<evidence type="ECO:0000256" key="5">
    <source>
        <dbReference type="ARBA" id="ARBA00022692"/>
    </source>
</evidence>
<evidence type="ECO:0000256" key="1">
    <source>
        <dbReference type="ARBA" id="ARBA00004651"/>
    </source>
</evidence>
<dbReference type="RefSeq" id="WP_311660479.1">
    <property type="nucleotide sequence ID" value="NZ_JAVRHY010000021.1"/>
</dbReference>
<feature type="transmembrane region" description="Helical" evidence="9">
    <location>
        <begin position="12"/>
        <end position="38"/>
    </location>
</feature>
<evidence type="ECO:0000256" key="4">
    <source>
        <dbReference type="ARBA" id="ARBA00022475"/>
    </source>
</evidence>
<keyword evidence="6 9" id="KW-1133">Transmembrane helix</keyword>
<feature type="transmembrane region" description="Helical" evidence="9">
    <location>
        <begin position="305"/>
        <end position="322"/>
    </location>
</feature>
<feature type="transmembrane region" description="Helical" evidence="9">
    <location>
        <begin position="213"/>
        <end position="230"/>
    </location>
</feature>
<keyword evidence="3" id="KW-0813">Transport</keyword>
<keyword evidence="8 9" id="KW-0472">Membrane</keyword>